<dbReference type="Gene3D" id="1.10.340.30">
    <property type="entry name" value="Hypothetical protein, domain 2"/>
    <property type="match status" value="1"/>
</dbReference>
<dbReference type="GO" id="GO:0043916">
    <property type="term" value="F:DNA-7-methylguanine glycosylase activity"/>
    <property type="evidence" value="ECO:0007669"/>
    <property type="project" value="TreeGrafter"/>
</dbReference>
<dbReference type="EC" id="3.2.2.21" evidence="2"/>
<comment type="caution">
    <text evidence="6">The sequence shown here is derived from an EMBL/GenBank/DDBJ whole genome shotgun (WGS) entry which is preliminary data.</text>
</comment>
<dbReference type="GO" id="GO:0006285">
    <property type="term" value="P:base-excision repair, AP site formation"/>
    <property type="evidence" value="ECO:0007669"/>
    <property type="project" value="TreeGrafter"/>
</dbReference>
<evidence type="ECO:0000256" key="2">
    <source>
        <dbReference type="ARBA" id="ARBA00012000"/>
    </source>
</evidence>
<organism evidence="6 7">
    <name type="scientific">Levilactobacillus spicheri DSM 15429</name>
    <dbReference type="NCBI Taxonomy" id="1423805"/>
    <lineage>
        <taxon>Bacteria</taxon>
        <taxon>Bacillati</taxon>
        <taxon>Bacillota</taxon>
        <taxon>Bacilli</taxon>
        <taxon>Lactobacillales</taxon>
        <taxon>Lactobacillaceae</taxon>
        <taxon>Levilactobacillus</taxon>
    </lineage>
</organism>
<dbReference type="PANTHER" id="PTHR43003:SF5">
    <property type="entry name" value="DNA-3-METHYLADENINE GLYCOSYLASE"/>
    <property type="match status" value="1"/>
</dbReference>
<dbReference type="Gene3D" id="1.10.1670.40">
    <property type="match status" value="1"/>
</dbReference>
<evidence type="ECO:0000259" key="5">
    <source>
        <dbReference type="SMART" id="SM00478"/>
    </source>
</evidence>
<dbReference type="SUPFAM" id="SSF48150">
    <property type="entry name" value="DNA-glycosylase"/>
    <property type="match status" value="1"/>
</dbReference>
<dbReference type="GO" id="GO:0008725">
    <property type="term" value="F:DNA-3-methyladenine glycosylase activity"/>
    <property type="evidence" value="ECO:0007669"/>
    <property type="project" value="TreeGrafter"/>
</dbReference>
<evidence type="ECO:0000313" key="6">
    <source>
        <dbReference type="EMBL" id="KRL46979.1"/>
    </source>
</evidence>
<protein>
    <recommendedName>
        <fullName evidence="2">DNA-3-methyladenine glycosylase II</fullName>
        <ecNumber evidence="2">3.2.2.21</ecNumber>
    </recommendedName>
</protein>
<dbReference type="SMART" id="SM00478">
    <property type="entry name" value="ENDO3c"/>
    <property type="match status" value="1"/>
</dbReference>
<keyword evidence="4" id="KW-0234">DNA repair</keyword>
<sequence length="213" mass="23832">MQRLDEQSPAVQYLRAKDKHLGKVMTMLGPLDYQIATNGYGFLVSQIIGQMLSNKVAAVLTDRLTAQCPDGRITPAAIACLSDATIHGIGLSRPKVSYIRHLTSAVTTGTVDFARYATLDDAQVIRELTQIKGIGNWSAKMYLIFSLDRPNVLPYEDVAFLQGYGWVYKTTDYSARAVQKKCKKWRPYSSVAARYLYRALDAGLTKEPFHLFK</sequence>
<proteinExistence type="predicted"/>
<dbReference type="CDD" id="cd00056">
    <property type="entry name" value="ENDO3c"/>
    <property type="match status" value="1"/>
</dbReference>
<dbReference type="Proteomes" id="UP000051835">
    <property type="component" value="Unassembled WGS sequence"/>
</dbReference>
<accession>A0A0R1R0S8</accession>
<evidence type="ECO:0000256" key="1">
    <source>
        <dbReference type="ARBA" id="ARBA00000086"/>
    </source>
</evidence>
<dbReference type="Pfam" id="PF00730">
    <property type="entry name" value="HhH-GPD"/>
    <property type="match status" value="1"/>
</dbReference>
<dbReference type="InterPro" id="IPR011257">
    <property type="entry name" value="DNA_glycosylase"/>
</dbReference>
<evidence type="ECO:0000313" key="7">
    <source>
        <dbReference type="Proteomes" id="UP000051835"/>
    </source>
</evidence>
<dbReference type="GO" id="GO:0005737">
    <property type="term" value="C:cytoplasm"/>
    <property type="evidence" value="ECO:0007669"/>
    <property type="project" value="TreeGrafter"/>
</dbReference>
<dbReference type="RefSeq" id="WP_056965300.1">
    <property type="nucleotide sequence ID" value="NZ_AZFC01000035.1"/>
</dbReference>
<dbReference type="GO" id="GO:0006307">
    <property type="term" value="P:DNA alkylation repair"/>
    <property type="evidence" value="ECO:0007669"/>
    <property type="project" value="TreeGrafter"/>
</dbReference>
<evidence type="ECO:0000256" key="3">
    <source>
        <dbReference type="ARBA" id="ARBA00022763"/>
    </source>
</evidence>
<dbReference type="InterPro" id="IPR003265">
    <property type="entry name" value="HhH-GPD_domain"/>
</dbReference>
<dbReference type="PATRIC" id="fig|1423805.4.peg.467"/>
<dbReference type="InterPro" id="IPR051912">
    <property type="entry name" value="Alkylbase_DNA_Glycosylase/TA"/>
</dbReference>
<keyword evidence="3" id="KW-0227">DNA damage</keyword>
<dbReference type="PANTHER" id="PTHR43003">
    <property type="entry name" value="DNA-3-METHYLADENINE GLYCOSYLASE"/>
    <property type="match status" value="1"/>
</dbReference>
<dbReference type="GO" id="GO:0032993">
    <property type="term" value="C:protein-DNA complex"/>
    <property type="evidence" value="ECO:0007669"/>
    <property type="project" value="TreeGrafter"/>
</dbReference>
<name>A0A0R1R0S8_9LACO</name>
<comment type="catalytic activity">
    <reaction evidence="1">
        <text>Hydrolysis of alkylated DNA, releasing 3-methyladenine, 3-methylguanine, 7-methylguanine and 7-methyladenine.</text>
        <dbReference type="EC" id="3.2.2.21"/>
    </reaction>
</comment>
<feature type="domain" description="HhH-GPD" evidence="5">
    <location>
        <begin position="48"/>
        <end position="201"/>
    </location>
</feature>
<evidence type="ECO:0000256" key="4">
    <source>
        <dbReference type="ARBA" id="ARBA00023204"/>
    </source>
</evidence>
<reference evidence="6 7" key="1">
    <citation type="journal article" date="2015" name="Genome Announc.">
        <title>Expanding the biotechnology potential of lactobacilli through comparative genomics of 213 strains and associated genera.</title>
        <authorList>
            <person name="Sun Z."/>
            <person name="Harris H.M."/>
            <person name="McCann A."/>
            <person name="Guo C."/>
            <person name="Argimon S."/>
            <person name="Zhang W."/>
            <person name="Yang X."/>
            <person name="Jeffery I.B."/>
            <person name="Cooney J.C."/>
            <person name="Kagawa T.F."/>
            <person name="Liu W."/>
            <person name="Song Y."/>
            <person name="Salvetti E."/>
            <person name="Wrobel A."/>
            <person name="Rasinkangas P."/>
            <person name="Parkhill J."/>
            <person name="Rea M.C."/>
            <person name="O'Sullivan O."/>
            <person name="Ritari J."/>
            <person name="Douillard F.P."/>
            <person name="Paul Ross R."/>
            <person name="Yang R."/>
            <person name="Briner A.E."/>
            <person name="Felis G.E."/>
            <person name="de Vos W.M."/>
            <person name="Barrangou R."/>
            <person name="Klaenhammer T.R."/>
            <person name="Caufield P.W."/>
            <person name="Cui Y."/>
            <person name="Zhang H."/>
            <person name="O'Toole P.W."/>
        </authorList>
    </citation>
    <scope>NUCLEOTIDE SEQUENCE [LARGE SCALE GENOMIC DNA]</scope>
    <source>
        <strain evidence="6 7">DSM 15429</strain>
    </source>
</reference>
<gene>
    <name evidence="6" type="ORF">FD37_GL000460</name>
</gene>
<dbReference type="AlphaFoldDB" id="A0A0R1R0S8"/>
<dbReference type="GO" id="GO:0032131">
    <property type="term" value="F:alkylated DNA binding"/>
    <property type="evidence" value="ECO:0007669"/>
    <property type="project" value="TreeGrafter"/>
</dbReference>
<dbReference type="EMBL" id="AZFC01000035">
    <property type="protein sequence ID" value="KRL46979.1"/>
    <property type="molecule type" value="Genomic_DNA"/>
</dbReference>